<dbReference type="EMBL" id="JARQWQ010000089">
    <property type="protein sequence ID" value="KAK2552252.1"/>
    <property type="molecule type" value="Genomic_DNA"/>
</dbReference>
<proteinExistence type="predicted"/>
<dbReference type="PROSITE" id="PS00141">
    <property type="entry name" value="ASP_PROTEASE"/>
    <property type="match status" value="1"/>
</dbReference>
<evidence type="ECO:0000256" key="1">
    <source>
        <dbReference type="ARBA" id="ARBA00022801"/>
    </source>
</evidence>
<comment type="caution">
    <text evidence="4">The sequence shown here is derived from an EMBL/GenBank/DDBJ whole genome shotgun (WGS) entry which is preliminary data.</text>
</comment>
<dbReference type="InterPro" id="IPR021109">
    <property type="entry name" value="Peptidase_aspartic_dom_sf"/>
</dbReference>
<dbReference type="GO" id="GO:0004190">
    <property type="term" value="F:aspartic-type endopeptidase activity"/>
    <property type="evidence" value="ECO:0007669"/>
    <property type="project" value="InterPro"/>
</dbReference>
<feature type="compositionally biased region" description="Basic and acidic residues" evidence="2">
    <location>
        <begin position="19"/>
        <end position="34"/>
    </location>
</feature>
<dbReference type="PROSITE" id="PS50175">
    <property type="entry name" value="ASP_PROT_RETROV"/>
    <property type="match status" value="1"/>
</dbReference>
<dbReference type="Pfam" id="PF13975">
    <property type="entry name" value="gag-asp_proteas"/>
    <property type="match status" value="1"/>
</dbReference>
<dbReference type="Proteomes" id="UP001249851">
    <property type="component" value="Unassembled WGS sequence"/>
</dbReference>
<evidence type="ECO:0000313" key="4">
    <source>
        <dbReference type="EMBL" id="KAK2552252.1"/>
    </source>
</evidence>
<dbReference type="AlphaFoldDB" id="A0AAD9Q033"/>
<dbReference type="Gene3D" id="2.40.70.10">
    <property type="entry name" value="Acid Proteases"/>
    <property type="match status" value="1"/>
</dbReference>
<evidence type="ECO:0000259" key="3">
    <source>
        <dbReference type="PROSITE" id="PS50175"/>
    </source>
</evidence>
<reference evidence="4" key="1">
    <citation type="journal article" date="2023" name="G3 (Bethesda)">
        <title>Whole genome assembly and annotation of the endangered Caribbean coral Acropora cervicornis.</title>
        <authorList>
            <person name="Selwyn J.D."/>
            <person name="Vollmer S.V."/>
        </authorList>
    </citation>
    <scope>NUCLEOTIDE SEQUENCE</scope>
    <source>
        <strain evidence="4">K2</strain>
    </source>
</reference>
<feature type="region of interest" description="Disordered" evidence="2">
    <location>
        <begin position="1"/>
        <end position="34"/>
    </location>
</feature>
<evidence type="ECO:0000256" key="2">
    <source>
        <dbReference type="SAM" id="MobiDB-lite"/>
    </source>
</evidence>
<protein>
    <recommendedName>
        <fullName evidence="3">Peptidase A2 domain-containing protein</fullName>
    </recommendedName>
</protein>
<dbReference type="GO" id="GO:0006508">
    <property type="term" value="P:proteolysis"/>
    <property type="evidence" value="ECO:0007669"/>
    <property type="project" value="InterPro"/>
</dbReference>
<organism evidence="4 5">
    <name type="scientific">Acropora cervicornis</name>
    <name type="common">Staghorn coral</name>
    <dbReference type="NCBI Taxonomy" id="6130"/>
    <lineage>
        <taxon>Eukaryota</taxon>
        <taxon>Metazoa</taxon>
        <taxon>Cnidaria</taxon>
        <taxon>Anthozoa</taxon>
        <taxon>Hexacorallia</taxon>
        <taxon>Scleractinia</taxon>
        <taxon>Astrocoeniina</taxon>
        <taxon>Acroporidae</taxon>
        <taxon>Acropora</taxon>
    </lineage>
</organism>
<keyword evidence="5" id="KW-1185">Reference proteome</keyword>
<gene>
    <name evidence="4" type="ORF">P5673_026779</name>
</gene>
<name>A0AAD9Q033_ACRCE</name>
<dbReference type="CDD" id="cd00303">
    <property type="entry name" value="retropepsin_like"/>
    <property type="match status" value="1"/>
</dbReference>
<accession>A0AAD9Q033</accession>
<evidence type="ECO:0000313" key="5">
    <source>
        <dbReference type="Proteomes" id="UP001249851"/>
    </source>
</evidence>
<sequence length="368" mass="40748">MGNKKKTGSKGAEGGVKTESTDHESDISKEDSTERLVSSLAEALKQSLGSQNETVVARLWKCYDFQTLSFEDFTVKLAERFDSGKTREDYKLQLRQKPSEDMEIYGDSLMELAENAYPDATSSSADEKITGEIRELKKLVLGINKKVEEQERKIAEKDSTQQYSTSRVTSSISDAGIYISGLVNHQIVPIILDTGATVSVVSEELWRKCGGYSSLFPVAATLTAANGNQIEVQGQAEVRLRIAEFDILWTVIVARGLSHNCLLGTDFLHQYRCKICYDTGTFMAGSTEVPIRYQKVKLVVCRVVLQSDTEIEPGTERIIGGRLESGFERNSGSPGVIEGMRKVRKRQVDLCRAFPCSSQGWKSSCTCC</sequence>
<dbReference type="InterPro" id="IPR001969">
    <property type="entry name" value="Aspartic_peptidase_AS"/>
</dbReference>
<feature type="domain" description="Peptidase A2" evidence="3">
    <location>
        <begin position="188"/>
        <end position="267"/>
    </location>
</feature>
<dbReference type="InterPro" id="IPR001995">
    <property type="entry name" value="Peptidase_A2_cat"/>
</dbReference>
<reference evidence="4" key="2">
    <citation type="journal article" date="2023" name="Science">
        <title>Genomic signatures of disease resistance in endangered staghorn corals.</title>
        <authorList>
            <person name="Vollmer S.V."/>
            <person name="Selwyn J.D."/>
            <person name="Despard B.A."/>
            <person name="Roesel C.L."/>
        </authorList>
    </citation>
    <scope>NUCLEOTIDE SEQUENCE</scope>
    <source>
        <strain evidence="4">K2</strain>
    </source>
</reference>
<keyword evidence="1" id="KW-0378">Hydrolase</keyword>
<dbReference type="SUPFAM" id="SSF50630">
    <property type="entry name" value="Acid proteases"/>
    <property type="match status" value="1"/>
</dbReference>